<gene>
    <name evidence="5" type="ORF">METZ01_LOCUS36738</name>
</gene>
<evidence type="ECO:0000256" key="3">
    <source>
        <dbReference type="ARBA" id="ARBA00023315"/>
    </source>
</evidence>
<comment type="similarity">
    <text evidence="1">Belongs to the acetyltransferase family.</text>
</comment>
<organism evidence="5">
    <name type="scientific">marine metagenome</name>
    <dbReference type="NCBI Taxonomy" id="408172"/>
    <lineage>
        <taxon>unclassified sequences</taxon>
        <taxon>metagenomes</taxon>
        <taxon>ecological metagenomes</taxon>
    </lineage>
</organism>
<dbReference type="InterPro" id="IPR000182">
    <property type="entry name" value="GNAT_dom"/>
</dbReference>
<dbReference type="PANTHER" id="PTHR10545">
    <property type="entry name" value="DIAMINE N-ACETYLTRANSFERASE"/>
    <property type="match status" value="1"/>
</dbReference>
<dbReference type="InterPro" id="IPR016181">
    <property type="entry name" value="Acyl_CoA_acyltransferase"/>
</dbReference>
<dbReference type="SUPFAM" id="SSF55729">
    <property type="entry name" value="Acyl-CoA N-acyltransferases (Nat)"/>
    <property type="match status" value="1"/>
</dbReference>
<dbReference type="Gene3D" id="3.40.630.30">
    <property type="match status" value="1"/>
</dbReference>
<dbReference type="InterPro" id="IPR017255">
    <property type="entry name" value="AcTrfase_GNAT_prd"/>
</dbReference>
<reference evidence="5" key="1">
    <citation type="submission" date="2018-05" db="EMBL/GenBank/DDBJ databases">
        <authorList>
            <person name="Lanie J.A."/>
            <person name="Ng W.-L."/>
            <person name="Kazmierczak K.M."/>
            <person name="Andrzejewski T.M."/>
            <person name="Davidsen T.M."/>
            <person name="Wayne K.J."/>
            <person name="Tettelin H."/>
            <person name="Glass J.I."/>
            <person name="Rusch D."/>
            <person name="Podicherti R."/>
            <person name="Tsui H.-C.T."/>
            <person name="Winkler M.E."/>
        </authorList>
    </citation>
    <scope>NUCLEOTIDE SEQUENCE</scope>
</reference>
<dbReference type="PROSITE" id="PS51186">
    <property type="entry name" value="GNAT"/>
    <property type="match status" value="1"/>
</dbReference>
<evidence type="ECO:0000256" key="2">
    <source>
        <dbReference type="ARBA" id="ARBA00022679"/>
    </source>
</evidence>
<dbReference type="Pfam" id="PF00583">
    <property type="entry name" value="Acetyltransf_1"/>
    <property type="match status" value="1"/>
</dbReference>
<keyword evidence="3" id="KW-0012">Acyltransferase</keyword>
<dbReference type="PIRSF" id="PIRSF037663">
    <property type="entry name" value="Acetyltransf_GNAT_prd"/>
    <property type="match status" value="1"/>
</dbReference>
<dbReference type="PANTHER" id="PTHR10545:SF29">
    <property type="entry name" value="GH14572P-RELATED"/>
    <property type="match status" value="1"/>
</dbReference>
<accession>A0A381QY36</accession>
<dbReference type="CDD" id="cd04301">
    <property type="entry name" value="NAT_SF"/>
    <property type="match status" value="1"/>
</dbReference>
<dbReference type="EMBL" id="UINC01001571">
    <property type="protein sequence ID" value="SUZ83884.1"/>
    <property type="molecule type" value="Genomic_DNA"/>
</dbReference>
<name>A0A381QY36_9ZZZZ</name>
<dbReference type="InterPro" id="IPR051016">
    <property type="entry name" value="Diverse_Substrate_AcTransf"/>
</dbReference>
<proteinExistence type="inferred from homology"/>
<dbReference type="GO" id="GO:0008080">
    <property type="term" value="F:N-acetyltransferase activity"/>
    <property type="evidence" value="ECO:0007669"/>
    <property type="project" value="TreeGrafter"/>
</dbReference>
<protein>
    <recommendedName>
        <fullName evidence="4">N-acetyltransferase domain-containing protein</fullName>
    </recommendedName>
</protein>
<keyword evidence="2" id="KW-0808">Transferase</keyword>
<feature type="domain" description="N-acetyltransferase" evidence="4">
    <location>
        <begin position="4"/>
        <end position="155"/>
    </location>
</feature>
<sequence>MINHNIRKAIKEDVPDILRLLIELAVFEKEPDSVKITEEELIKDGFGDKPRYECFIAEAENEIVGLAFFTERYSTWVGDTLHLEDLIVTQKYRGKGVGLSLYKAFLNEAKNRGANRVEWSVLDWNKSAIDFYKKSGAQIESLKSWKIVRMDKESINNFLDS</sequence>
<evidence type="ECO:0000256" key="1">
    <source>
        <dbReference type="ARBA" id="ARBA00008694"/>
    </source>
</evidence>
<evidence type="ECO:0000259" key="4">
    <source>
        <dbReference type="PROSITE" id="PS51186"/>
    </source>
</evidence>
<dbReference type="AlphaFoldDB" id="A0A381QY36"/>
<evidence type="ECO:0000313" key="5">
    <source>
        <dbReference type="EMBL" id="SUZ83884.1"/>
    </source>
</evidence>
<dbReference type="FunFam" id="3.40.630.30:FF:000064">
    <property type="entry name" value="GNAT family acetyltransferase"/>
    <property type="match status" value="1"/>
</dbReference>